<evidence type="ECO:0000259" key="7">
    <source>
        <dbReference type="PROSITE" id="PS51379"/>
    </source>
</evidence>
<feature type="domain" description="4Fe-4S ferredoxin-type" evidence="7">
    <location>
        <begin position="65"/>
        <end position="94"/>
    </location>
</feature>
<dbReference type="InterPro" id="IPR017900">
    <property type="entry name" value="4Fe4S_Fe_S_CS"/>
</dbReference>
<dbReference type="PATRIC" id="fig|37636.3.peg.1774"/>
<dbReference type="Gene3D" id="1.10.1060.10">
    <property type="entry name" value="Alpha-helical ferredoxin"/>
    <property type="match status" value="1"/>
</dbReference>
<dbReference type="Proteomes" id="UP000053099">
    <property type="component" value="Unassembled WGS sequence"/>
</dbReference>
<feature type="domain" description="4Fe-4S ferredoxin-type" evidence="7">
    <location>
        <begin position="14"/>
        <end position="45"/>
    </location>
</feature>
<comment type="function">
    <text evidence="6">Component of a complex that catalyzes the oxidation of glycolate to glyoxylate.</text>
</comment>
<dbReference type="PROSITE" id="PS00198">
    <property type="entry name" value="4FE4S_FER_1"/>
    <property type="match status" value="1"/>
</dbReference>
<dbReference type="PROSITE" id="PS51379">
    <property type="entry name" value="4FE4S_FER_2"/>
    <property type="match status" value="2"/>
</dbReference>
<comment type="catalytic activity">
    <reaction evidence="6">
        <text>(R)-lactate + A = pyruvate + AH2</text>
        <dbReference type="Rhea" id="RHEA:15089"/>
        <dbReference type="ChEBI" id="CHEBI:13193"/>
        <dbReference type="ChEBI" id="CHEBI:15361"/>
        <dbReference type="ChEBI" id="CHEBI:16004"/>
        <dbReference type="ChEBI" id="CHEBI:17499"/>
    </reaction>
</comment>
<evidence type="ECO:0000256" key="6">
    <source>
        <dbReference type="PIRNR" id="PIRNR000139"/>
    </source>
</evidence>
<comment type="catalytic activity">
    <reaction evidence="6">
        <text>glycolate + A = glyoxylate + AH2</text>
        <dbReference type="Rhea" id="RHEA:21264"/>
        <dbReference type="ChEBI" id="CHEBI:13193"/>
        <dbReference type="ChEBI" id="CHEBI:17499"/>
        <dbReference type="ChEBI" id="CHEBI:29805"/>
        <dbReference type="ChEBI" id="CHEBI:36655"/>
        <dbReference type="EC" id="1.1.99.14"/>
    </reaction>
</comment>
<dbReference type="GO" id="GO:0019154">
    <property type="term" value="F:glycolate dehydrogenase activity"/>
    <property type="evidence" value="ECO:0007669"/>
    <property type="project" value="UniProtKB-EC"/>
</dbReference>
<dbReference type="Pfam" id="PF02754">
    <property type="entry name" value="CCG"/>
    <property type="match status" value="2"/>
</dbReference>
<sequence length="428" mass="47300">MQHRIPVETLGKEGEVMAHAIEACVHCGFCLPTCPTYLVLQEEMDSPRGRIFLMKEVLEGNLSLEEALPYLDRCLACQACVTACPSGVPYGELIATFRLHTESKRHRYPLEQVYRQSLLRILPYPERFRPLAELGSRLKPLLKPLPLPKALKAPIALLPDRLPDRESYQEVYPAKGQRRARVGILLGCAQQVLRPSINRATIRVLQENGVEVIAAKEQVCCGALNLHAGDKEGARALARTNLRVFQEVDYVVTNAAGCGSGMREYPLLFLGEPEEEEARALAAKVKDLTVILDELGFIPPPPPPRPLRVAYHDACHLAHAQGVREAPRRILKASGVEVLEPKEWEICCGSAGTYNLFQPEIAEVLGRRKAENLQATQPELVVTGNIGCLTQIQAYLDKSIPILHTAELLEMLYIGRHPGETDGGGDAL</sequence>
<keyword evidence="1 6" id="KW-0004">4Fe-4S</keyword>
<dbReference type="PANTHER" id="PTHR32479">
    <property type="entry name" value="GLYCOLATE OXIDASE IRON-SULFUR SUBUNIT"/>
    <property type="match status" value="1"/>
</dbReference>
<evidence type="ECO:0000256" key="4">
    <source>
        <dbReference type="ARBA" id="ARBA00023004"/>
    </source>
</evidence>
<dbReference type="InterPro" id="IPR004017">
    <property type="entry name" value="Cys_rich_dom"/>
</dbReference>
<comment type="caution">
    <text evidence="8">The sequence shown here is derived from an EMBL/GenBank/DDBJ whole genome shotgun (WGS) entry which is preliminary data.</text>
</comment>
<evidence type="ECO:0000256" key="2">
    <source>
        <dbReference type="ARBA" id="ARBA00022723"/>
    </source>
</evidence>
<keyword evidence="3" id="KW-0677">Repeat</keyword>
<dbReference type="PIRSF" id="PIRSF000139">
    <property type="entry name" value="Glc_ox_4Fe-4S"/>
    <property type="match status" value="1"/>
</dbReference>
<gene>
    <name evidence="8" type="ORF">AN926_11485</name>
</gene>
<keyword evidence="6" id="KW-0249">Electron transport</keyword>
<dbReference type="PANTHER" id="PTHR32479:SF17">
    <property type="entry name" value="GLYCOLATE OXIDASE IRON-SULFUR SUBUNIT"/>
    <property type="match status" value="1"/>
</dbReference>
<dbReference type="GO" id="GO:0051539">
    <property type="term" value="F:4 iron, 4 sulfur cluster binding"/>
    <property type="evidence" value="ECO:0007669"/>
    <property type="project" value="UniProtKB-UniRule"/>
</dbReference>
<dbReference type="InterPro" id="IPR012257">
    <property type="entry name" value="Glc_ox_4Fe-4S"/>
</dbReference>
<dbReference type="RefSeq" id="WP_015716455.1">
    <property type="nucleotide sequence ID" value="NZ_PEMM01000266.1"/>
</dbReference>
<organism evidence="8 9">
    <name type="scientific">Thermus scotoductus</name>
    <dbReference type="NCBI Taxonomy" id="37636"/>
    <lineage>
        <taxon>Bacteria</taxon>
        <taxon>Thermotogati</taxon>
        <taxon>Deinococcota</taxon>
        <taxon>Deinococci</taxon>
        <taxon>Thermales</taxon>
        <taxon>Thermaceae</taxon>
        <taxon>Thermus</taxon>
    </lineage>
</organism>
<proteinExistence type="predicted"/>
<dbReference type="Pfam" id="PF13183">
    <property type="entry name" value="Fer4_8"/>
    <property type="match status" value="1"/>
</dbReference>
<comment type="cofactor">
    <cofactor evidence="6">
        <name>[4Fe-4S] cluster</name>
        <dbReference type="ChEBI" id="CHEBI:49883"/>
    </cofactor>
    <text evidence="6">Binds 2 [4Fe-4S] clusters.</text>
</comment>
<dbReference type="EMBL" id="LJJR01000043">
    <property type="protein sequence ID" value="KPD25949.1"/>
    <property type="molecule type" value="Genomic_DNA"/>
</dbReference>
<dbReference type="InterPro" id="IPR017896">
    <property type="entry name" value="4Fe4S_Fe-S-bd"/>
</dbReference>
<name>A0A0N0ZR75_THESC</name>
<reference evidence="8 9" key="1">
    <citation type="submission" date="2015-09" db="EMBL/GenBank/DDBJ databases">
        <title>Draft genome sequence of Thermus scotoductus strain K1 isolated from a geothermal spring in Nagorno-Karabakh, Armenia.</title>
        <authorList>
            <person name="Saghatelyan A."/>
            <person name="Poghosyan L."/>
            <person name="Panosyan H."/>
            <person name="Birkeland N.-K."/>
        </authorList>
    </citation>
    <scope>NUCLEOTIDE SEQUENCE [LARGE SCALE GENOMIC DNA]</scope>
    <source>
        <strain evidence="8 9">K1</strain>
    </source>
</reference>
<keyword evidence="4 6" id="KW-0408">Iron</keyword>
<dbReference type="GO" id="GO:0046872">
    <property type="term" value="F:metal ion binding"/>
    <property type="evidence" value="ECO:0007669"/>
    <property type="project" value="UniProtKB-UniRule"/>
</dbReference>
<evidence type="ECO:0000256" key="5">
    <source>
        <dbReference type="ARBA" id="ARBA00023014"/>
    </source>
</evidence>
<dbReference type="NCBIfam" id="NF008434">
    <property type="entry name" value="PRK11274.1"/>
    <property type="match status" value="1"/>
</dbReference>
<dbReference type="EC" id="1.1.99.14" evidence="6"/>
<evidence type="ECO:0000313" key="9">
    <source>
        <dbReference type="Proteomes" id="UP000053099"/>
    </source>
</evidence>
<evidence type="ECO:0000256" key="3">
    <source>
        <dbReference type="ARBA" id="ARBA00022737"/>
    </source>
</evidence>
<dbReference type="SUPFAM" id="SSF46548">
    <property type="entry name" value="alpha-helical ferredoxin"/>
    <property type="match status" value="1"/>
</dbReference>
<keyword evidence="5 6" id="KW-0411">Iron-sulfur</keyword>
<protein>
    <recommendedName>
        <fullName evidence="6">Glycolate oxidase iron-sulfur subunit</fullName>
        <ecNumber evidence="6">1.1.99.14</ecNumber>
    </recommendedName>
</protein>
<evidence type="ECO:0000313" key="8">
    <source>
        <dbReference type="EMBL" id="KPD25949.1"/>
    </source>
</evidence>
<keyword evidence="2 6" id="KW-0479">Metal-binding</keyword>
<evidence type="ECO:0000256" key="1">
    <source>
        <dbReference type="ARBA" id="ARBA00022485"/>
    </source>
</evidence>
<dbReference type="InterPro" id="IPR009051">
    <property type="entry name" value="Helical_ferredxn"/>
</dbReference>
<dbReference type="AlphaFoldDB" id="A0A0N0ZR75"/>
<keyword evidence="6" id="KW-0813">Transport</keyword>
<accession>A0A0N0ZR75</accession>